<organism evidence="10 11">
    <name type="scientific">Streptobacillus moniliformis (strain ATCC 14647 / DSM 12112 / NCTC 10651 / 9901)</name>
    <dbReference type="NCBI Taxonomy" id="519441"/>
    <lineage>
        <taxon>Bacteria</taxon>
        <taxon>Fusobacteriati</taxon>
        <taxon>Fusobacteriota</taxon>
        <taxon>Fusobacteriia</taxon>
        <taxon>Fusobacteriales</taxon>
        <taxon>Leptotrichiaceae</taxon>
        <taxon>Streptobacillus</taxon>
    </lineage>
</organism>
<dbReference type="InterPro" id="IPR017871">
    <property type="entry name" value="ABC_transporter-like_CS"/>
</dbReference>
<dbReference type="InterPro" id="IPR036640">
    <property type="entry name" value="ABC1_TM_sf"/>
</dbReference>
<keyword evidence="6 7" id="KW-0472">Membrane</keyword>
<evidence type="ECO:0000256" key="5">
    <source>
        <dbReference type="ARBA" id="ARBA00022989"/>
    </source>
</evidence>
<sequence length="526" mass="60527">MRGEIVLKKYIKEEKFKFISSVILMLVISIGTIYSIYIRSNITDLILKKDYYVYRYIIILLVLIVLIEKLNTLLRLNNVSLIKKWKLKLGNNISENIMKMGYDKYKEKSVGTYISWYTGELPLVSSYIFENSVAIINHITLSLVSLLIMFYINIYIGILAVILLLMLYLIGGIFGRKISEAYQGYAKINSKFNNILQDFLLGYDLLKNYNNLTFLKKNINYGQNELENQHYKIKKLSAYGNLVSQGTKKLFETIMFVMTGYLVLNDKLTIGMLVVTPTILSVFLSSTMDIFDVVLQYLGSKLMFNKLNEIIESKTYKYPILENNINLENISFKYDDLDVIKNLSLEFKKDKKYAIVGKSGSGKSTLLKLIIGRLKENEGQILIDNKKIENGDIDFSNQIAYVSQDNYMFDLSVRNNINLDNNYTDDEINEILKEVKVYDVINSKKDGLDTNINEFSGGEKQRISLARALIRKTPVIILDEATSALDKNTTIEIENILLSKKDKTIILISHNLSEDIKDKFDEVYSI</sequence>
<evidence type="ECO:0000259" key="9">
    <source>
        <dbReference type="PROSITE" id="PS50929"/>
    </source>
</evidence>
<accession>D1AX09</accession>
<dbReference type="GO" id="GO:0005524">
    <property type="term" value="F:ATP binding"/>
    <property type="evidence" value="ECO:0007669"/>
    <property type="project" value="UniProtKB-KW"/>
</dbReference>
<keyword evidence="3" id="KW-0547">Nucleotide-binding</keyword>
<dbReference type="GO" id="GO:0005886">
    <property type="term" value="C:plasma membrane"/>
    <property type="evidence" value="ECO:0007669"/>
    <property type="project" value="UniProtKB-SubCell"/>
</dbReference>
<dbReference type="PROSITE" id="PS50893">
    <property type="entry name" value="ABC_TRANSPORTER_2"/>
    <property type="match status" value="1"/>
</dbReference>
<dbReference type="GO" id="GO:0140359">
    <property type="term" value="F:ABC-type transporter activity"/>
    <property type="evidence" value="ECO:0007669"/>
    <property type="project" value="InterPro"/>
</dbReference>
<feature type="transmembrane region" description="Helical" evidence="7">
    <location>
        <begin position="18"/>
        <end position="38"/>
    </location>
</feature>
<dbReference type="SMART" id="SM00382">
    <property type="entry name" value="AAA"/>
    <property type="match status" value="1"/>
</dbReference>
<evidence type="ECO:0000256" key="7">
    <source>
        <dbReference type="SAM" id="Phobius"/>
    </source>
</evidence>
<feature type="transmembrane region" description="Helical" evidence="7">
    <location>
        <begin position="53"/>
        <end position="74"/>
    </location>
</feature>
<dbReference type="GO" id="GO:0034040">
    <property type="term" value="F:ATPase-coupled lipid transmembrane transporter activity"/>
    <property type="evidence" value="ECO:0007669"/>
    <property type="project" value="TreeGrafter"/>
</dbReference>
<dbReference type="PROSITE" id="PS50929">
    <property type="entry name" value="ABC_TM1F"/>
    <property type="match status" value="1"/>
</dbReference>
<dbReference type="Gene3D" id="3.40.50.300">
    <property type="entry name" value="P-loop containing nucleotide triphosphate hydrolases"/>
    <property type="match status" value="1"/>
</dbReference>
<gene>
    <name evidence="10" type="ordered locus">Smon_0351</name>
</gene>
<dbReference type="SUPFAM" id="SSF52540">
    <property type="entry name" value="P-loop containing nucleoside triphosphate hydrolases"/>
    <property type="match status" value="1"/>
</dbReference>
<dbReference type="InterPro" id="IPR027417">
    <property type="entry name" value="P-loop_NTPase"/>
</dbReference>
<dbReference type="EMBL" id="CP001779">
    <property type="protein sequence ID" value="ACZ00835.1"/>
    <property type="molecule type" value="Genomic_DNA"/>
</dbReference>
<dbReference type="STRING" id="519441.Smon_0351"/>
<evidence type="ECO:0000256" key="3">
    <source>
        <dbReference type="ARBA" id="ARBA00022741"/>
    </source>
</evidence>
<dbReference type="Proteomes" id="UP000002072">
    <property type="component" value="Chromosome"/>
</dbReference>
<reference evidence="10 11" key="1">
    <citation type="journal article" date="2009" name="Stand. Genomic Sci.">
        <title>Complete genome sequence of Streptobacillus moniliformis type strain (9901T).</title>
        <authorList>
            <person name="Nolan M."/>
            <person name="Gronow S."/>
            <person name="Lapidus A."/>
            <person name="Ivanova N."/>
            <person name="Copeland A."/>
            <person name="Lucas S."/>
            <person name="Del Rio T.G."/>
            <person name="Chen F."/>
            <person name="Tice H."/>
            <person name="Pitluck S."/>
            <person name="Cheng J.F."/>
            <person name="Sims D."/>
            <person name="Meincke L."/>
            <person name="Bruce D."/>
            <person name="Goodwin L."/>
            <person name="Brettin T."/>
            <person name="Han C."/>
            <person name="Detter J.C."/>
            <person name="Ovchinikova G."/>
            <person name="Pati A."/>
            <person name="Mavromatis K."/>
            <person name="Mikhailova N."/>
            <person name="Chen A."/>
            <person name="Palaniappan K."/>
            <person name="Land M."/>
            <person name="Hauser L."/>
            <person name="Chang Y.J."/>
            <person name="Jeffries C.D."/>
            <person name="Rohde M."/>
            <person name="Sproer C."/>
            <person name="Goker M."/>
            <person name="Bristow J."/>
            <person name="Eisen J.A."/>
            <person name="Markowitz V."/>
            <person name="Hugenholtz P."/>
            <person name="Kyrpides N.C."/>
            <person name="Klenk H.P."/>
            <person name="Chain P."/>
        </authorList>
    </citation>
    <scope>NUCLEOTIDE SEQUENCE [LARGE SCALE GENOMIC DNA]</scope>
    <source>
        <strain evidence="11">ATCC 14647 / DSM 12112 / NCTC 10651 / 9901</strain>
    </source>
</reference>
<keyword evidence="2 7" id="KW-0812">Transmembrane</keyword>
<dbReference type="HOGENOM" id="CLU_000604_84_3_0"/>
<dbReference type="KEGG" id="smf:Smon_0351"/>
<dbReference type="OrthoDB" id="95142at2"/>
<evidence type="ECO:0000256" key="1">
    <source>
        <dbReference type="ARBA" id="ARBA00004651"/>
    </source>
</evidence>
<keyword evidence="4" id="KW-0067">ATP-binding</keyword>
<dbReference type="InterPro" id="IPR003593">
    <property type="entry name" value="AAA+_ATPase"/>
</dbReference>
<dbReference type="AlphaFoldDB" id="D1AX09"/>
<dbReference type="Pfam" id="PF00664">
    <property type="entry name" value="ABC_membrane"/>
    <property type="match status" value="1"/>
</dbReference>
<dbReference type="SUPFAM" id="SSF90123">
    <property type="entry name" value="ABC transporter transmembrane region"/>
    <property type="match status" value="1"/>
</dbReference>
<dbReference type="Pfam" id="PF00005">
    <property type="entry name" value="ABC_tran"/>
    <property type="match status" value="1"/>
</dbReference>
<keyword evidence="5 7" id="KW-1133">Transmembrane helix</keyword>
<dbReference type="InterPro" id="IPR011527">
    <property type="entry name" value="ABC1_TM_dom"/>
</dbReference>
<dbReference type="PROSITE" id="PS00211">
    <property type="entry name" value="ABC_TRANSPORTER_1"/>
    <property type="match status" value="1"/>
</dbReference>
<protein>
    <submittedName>
        <fullName evidence="10">ABC transporter related protein</fullName>
    </submittedName>
</protein>
<evidence type="ECO:0000256" key="6">
    <source>
        <dbReference type="ARBA" id="ARBA00023136"/>
    </source>
</evidence>
<dbReference type="InterPro" id="IPR003439">
    <property type="entry name" value="ABC_transporter-like_ATP-bd"/>
</dbReference>
<evidence type="ECO:0000256" key="4">
    <source>
        <dbReference type="ARBA" id="ARBA00022840"/>
    </source>
</evidence>
<dbReference type="GO" id="GO:0016887">
    <property type="term" value="F:ATP hydrolysis activity"/>
    <property type="evidence" value="ECO:0007669"/>
    <property type="project" value="InterPro"/>
</dbReference>
<evidence type="ECO:0000259" key="8">
    <source>
        <dbReference type="PROSITE" id="PS50893"/>
    </source>
</evidence>
<comment type="subcellular location">
    <subcellularLocation>
        <location evidence="1">Cell membrane</location>
        <topology evidence="1">Multi-pass membrane protein</topology>
    </subcellularLocation>
</comment>
<feature type="domain" description="ABC transmembrane type-1" evidence="9">
    <location>
        <begin position="21"/>
        <end position="299"/>
    </location>
</feature>
<dbReference type="PANTHER" id="PTHR24221">
    <property type="entry name" value="ATP-BINDING CASSETTE SUB-FAMILY B"/>
    <property type="match status" value="1"/>
</dbReference>
<proteinExistence type="predicted"/>
<feature type="transmembrane region" description="Helical" evidence="7">
    <location>
        <begin position="141"/>
        <end position="170"/>
    </location>
</feature>
<dbReference type="InterPro" id="IPR039421">
    <property type="entry name" value="Type_1_exporter"/>
</dbReference>
<dbReference type="eggNOG" id="COG1132">
    <property type="taxonomic scope" value="Bacteria"/>
</dbReference>
<feature type="domain" description="ABC transporter" evidence="8">
    <location>
        <begin position="325"/>
        <end position="525"/>
    </location>
</feature>
<dbReference type="Gene3D" id="1.20.1560.10">
    <property type="entry name" value="ABC transporter type 1, transmembrane domain"/>
    <property type="match status" value="1"/>
</dbReference>
<dbReference type="PANTHER" id="PTHR24221:SF654">
    <property type="entry name" value="ATP-BINDING CASSETTE SUB-FAMILY B MEMBER 6"/>
    <property type="match status" value="1"/>
</dbReference>
<evidence type="ECO:0000313" key="10">
    <source>
        <dbReference type="EMBL" id="ACZ00835.1"/>
    </source>
</evidence>
<evidence type="ECO:0000313" key="11">
    <source>
        <dbReference type="Proteomes" id="UP000002072"/>
    </source>
</evidence>
<dbReference type="CDD" id="cd03228">
    <property type="entry name" value="ABCC_MRP_Like"/>
    <property type="match status" value="1"/>
</dbReference>
<name>D1AX09_STRM9</name>
<evidence type="ECO:0000256" key="2">
    <source>
        <dbReference type="ARBA" id="ARBA00022692"/>
    </source>
</evidence>
<keyword evidence="11" id="KW-1185">Reference proteome</keyword>